<evidence type="ECO:0000256" key="1">
    <source>
        <dbReference type="SAM" id="SignalP"/>
    </source>
</evidence>
<dbReference type="Gene3D" id="2.130.10.10">
    <property type="entry name" value="YVTN repeat-like/Quinoprotein amine dehydrogenase"/>
    <property type="match status" value="1"/>
</dbReference>
<accession>A0A518BXS7</accession>
<dbReference type="AlphaFoldDB" id="A0A518BXS7"/>
<sequence precursor="true">MRILTFCALMLTSVLCLAAATGCVSKQAPSYDAPKRIGLIIEPDDANDVGYNLGWAQNLSLPDDHKVIHAVALHDLVIVVEHPGNIVTAINTRDGSVRWRSAIGIGEGELFEPVAFEDRILINTVKSIYTVSTDSGNIVGRDELEHVVQTRPTLYGEFAFFGSVNGRLFAHRVKSGFPHWEYGMSNAITAPIAVDNGHVAVADNNGTSALLNADDGSVLWRRISYDRISTQPVIGDDFVAFASHDRSLYGLDRATGEDLWIFRGTRALTRPPHYLDNQLYLPVDGVGLFAINPQTGEQNWLFKRAATPIAVTNGTLLANDTNALLRIDARTGDLIREAPTRRLAAIVPVDNDLVLISPTGRVLRINNTLR</sequence>
<name>A0A518BXS7_9BACT</name>
<gene>
    <name evidence="3" type="ORF">Pan265_16380</name>
</gene>
<dbReference type="PROSITE" id="PS51257">
    <property type="entry name" value="PROKAR_LIPOPROTEIN"/>
    <property type="match status" value="1"/>
</dbReference>
<dbReference type="InterPro" id="IPR015943">
    <property type="entry name" value="WD40/YVTN_repeat-like_dom_sf"/>
</dbReference>
<dbReference type="SUPFAM" id="SSF50998">
    <property type="entry name" value="Quinoprotein alcohol dehydrogenase-like"/>
    <property type="match status" value="1"/>
</dbReference>
<dbReference type="PANTHER" id="PTHR34512:SF30">
    <property type="entry name" value="OUTER MEMBRANE PROTEIN ASSEMBLY FACTOR BAMB"/>
    <property type="match status" value="1"/>
</dbReference>
<dbReference type="EMBL" id="CP036280">
    <property type="protein sequence ID" value="QDU71785.1"/>
    <property type="molecule type" value="Genomic_DNA"/>
</dbReference>
<dbReference type="InterPro" id="IPR011047">
    <property type="entry name" value="Quinoprotein_ADH-like_sf"/>
</dbReference>
<evidence type="ECO:0000313" key="3">
    <source>
        <dbReference type="EMBL" id="QDU71785.1"/>
    </source>
</evidence>
<dbReference type="OrthoDB" id="273000at2"/>
<feature type="domain" description="Pyrrolo-quinoline quinone repeat" evidence="2">
    <location>
        <begin position="180"/>
        <end position="333"/>
    </location>
</feature>
<feature type="chain" id="PRO_5021697707" evidence="1">
    <location>
        <begin position="19"/>
        <end position="370"/>
    </location>
</feature>
<dbReference type="InterPro" id="IPR018391">
    <property type="entry name" value="PQQ_b-propeller_rpt"/>
</dbReference>
<proteinExistence type="predicted"/>
<keyword evidence="1" id="KW-0732">Signal</keyword>
<protein>
    <submittedName>
        <fullName evidence="3">Outer membrane biogenesis protein BamB</fullName>
    </submittedName>
</protein>
<dbReference type="RefSeq" id="WP_145445986.1">
    <property type="nucleotide sequence ID" value="NZ_CP036280.1"/>
</dbReference>
<dbReference type="InterPro" id="IPR002372">
    <property type="entry name" value="PQQ_rpt_dom"/>
</dbReference>
<reference evidence="3 4" key="1">
    <citation type="submission" date="2019-02" db="EMBL/GenBank/DDBJ databases">
        <title>Deep-cultivation of Planctomycetes and their phenomic and genomic characterization uncovers novel biology.</title>
        <authorList>
            <person name="Wiegand S."/>
            <person name="Jogler M."/>
            <person name="Boedeker C."/>
            <person name="Pinto D."/>
            <person name="Vollmers J."/>
            <person name="Rivas-Marin E."/>
            <person name="Kohn T."/>
            <person name="Peeters S.H."/>
            <person name="Heuer A."/>
            <person name="Rast P."/>
            <person name="Oberbeckmann S."/>
            <person name="Bunk B."/>
            <person name="Jeske O."/>
            <person name="Meyerdierks A."/>
            <person name="Storesund J.E."/>
            <person name="Kallscheuer N."/>
            <person name="Luecker S."/>
            <person name="Lage O.M."/>
            <person name="Pohl T."/>
            <person name="Merkel B.J."/>
            <person name="Hornburger P."/>
            <person name="Mueller R.-W."/>
            <person name="Bruemmer F."/>
            <person name="Labrenz M."/>
            <person name="Spormann A.M."/>
            <person name="Op den Camp H."/>
            <person name="Overmann J."/>
            <person name="Amann R."/>
            <person name="Jetten M.S.M."/>
            <person name="Mascher T."/>
            <person name="Medema M.H."/>
            <person name="Devos D.P."/>
            <person name="Kaster A.-K."/>
            <person name="Ovreas L."/>
            <person name="Rohde M."/>
            <person name="Galperin M.Y."/>
            <person name="Jogler C."/>
        </authorList>
    </citation>
    <scope>NUCLEOTIDE SEQUENCE [LARGE SCALE GENOMIC DNA]</scope>
    <source>
        <strain evidence="3 4">Pan265</strain>
    </source>
</reference>
<evidence type="ECO:0000313" key="4">
    <source>
        <dbReference type="Proteomes" id="UP000320386"/>
    </source>
</evidence>
<dbReference type="Pfam" id="PF13360">
    <property type="entry name" value="PQQ_2"/>
    <property type="match status" value="1"/>
</dbReference>
<dbReference type="PANTHER" id="PTHR34512">
    <property type="entry name" value="CELL SURFACE PROTEIN"/>
    <property type="match status" value="1"/>
</dbReference>
<dbReference type="Proteomes" id="UP000320386">
    <property type="component" value="Chromosome"/>
</dbReference>
<dbReference type="KEGG" id="mcad:Pan265_16380"/>
<feature type="signal peptide" evidence="1">
    <location>
        <begin position="1"/>
        <end position="18"/>
    </location>
</feature>
<keyword evidence="4" id="KW-1185">Reference proteome</keyword>
<dbReference type="SMART" id="SM00564">
    <property type="entry name" value="PQQ"/>
    <property type="match status" value="6"/>
</dbReference>
<evidence type="ECO:0000259" key="2">
    <source>
        <dbReference type="Pfam" id="PF13360"/>
    </source>
</evidence>
<organism evidence="3 4">
    <name type="scientific">Mucisphaera calidilacus</name>
    <dbReference type="NCBI Taxonomy" id="2527982"/>
    <lineage>
        <taxon>Bacteria</taxon>
        <taxon>Pseudomonadati</taxon>
        <taxon>Planctomycetota</taxon>
        <taxon>Phycisphaerae</taxon>
        <taxon>Phycisphaerales</taxon>
        <taxon>Phycisphaeraceae</taxon>
        <taxon>Mucisphaera</taxon>
    </lineage>
</organism>